<evidence type="ECO:0000313" key="4">
    <source>
        <dbReference type="Proteomes" id="UP001596523"/>
    </source>
</evidence>
<dbReference type="EMBL" id="JBHTCF010000003">
    <property type="protein sequence ID" value="MFC7304424.1"/>
    <property type="molecule type" value="Genomic_DNA"/>
</dbReference>
<reference evidence="4" key="1">
    <citation type="journal article" date="2019" name="Int. J. Syst. Evol. Microbiol.">
        <title>The Global Catalogue of Microorganisms (GCM) 10K type strain sequencing project: providing services to taxonomists for standard genome sequencing and annotation.</title>
        <authorList>
            <consortium name="The Broad Institute Genomics Platform"/>
            <consortium name="The Broad Institute Genome Sequencing Center for Infectious Disease"/>
            <person name="Wu L."/>
            <person name="Ma J."/>
        </authorList>
    </citation>
    <scope>NUCLEOTIDE SEQUENCE [LARGE SCALE GENOMIC DNA]</scope>
    <source>
        <strain evidence="4">SYNS20</strain>
    </source>
</reference>
<organism evidence="3 4">
    <name type="scientific">Streptomyces monticola</name>
    <dbReference type="NCBI Taxonomy" id="2666263"/>
    <lineage>
        <taxon>Bacteria</taxon>
        <taxon>Bacillati</taxon>
        <taxon>Actinomycetota</taxon>
        <taxon>Actinomycetes</taxon>
        <taxon>Kitasatosporales</taxon>
        <taxon>Streptomycetaceae</taxon>
        <taxon>Streptomyces</taxon>
    </lineage>
</organism>
<feature type="region of interest" description="Disordered" evidence="1">
    <location>
        <begin position="60"/>
        <end position="113"/>
    </location>
</feature>
<proteinExistence type="predicted"/>
<comment type="caution">
    <text evidence="3">The sequence shown here is derived from an EMBL/GenBank/DDBJ whole genome shotgun (WGS) entry which is preliminary data.</text>
</comment>
<evidence type="ECO:0000313" key="3">
    <source>
        <dbReference type="EMBL" id="MFC7304424.1"/>
    </source>
</evidence>
<keyword evidence="2" id="KW-0812">Transmembrane</keyword>
<feature type="transmembrane region" description="Helical" evidence="2">
    <location>
        <begin position="6"/>
        <end position="26"/>
    </location>
</feature>
<accession>A0ABW2JFF8</accession>
<dbReference type="RefSeq" id="WP_381828840.1">
    <property type="nucleotide sequence ID" value="NZ_JBHTCF010000003.1"/>
</dbReference>
<keyword evidence="2" id="KW-0472">Membrane</keyword>
<evidence type="ECO:0000256" key="2">
    <source>
        <dbReference type="SAM" id="Phobius"/>
    </source>
</evidence>
<name>A0ABW2JFF8_9ACTN</name>
<evidence type="ECO:0000256" key="1">
    <source>
        <dbReference type="SAM" id="MobiDB-lite"/>
    </source>
</evidence>
<feature type="compositionally biased region" description="Basic residues" evidence="1">
    <location>
        <begin position="93"/>
        <end position="113"/>
    </location>
</feature>
<sequence length="113" mass="12781">MSEIWPYMMLVCGFAAVIGACTWLAVRVRRSGASGSALTAAMAMHDEAFKVTSHESYQEIRAQADRKAPLTTPDPPWRHLRTVTPAPGSTRPARTRRPRGSLRHRIRRWGKRR</sequence>
<dbReference type="Proteomes" id="UP001596523">
    <property type="component" value="Unassembled WGS sequence"/>
</dbReference>
<protein>
    <submittedName>
        <fullName evidence="3">Uncharacterized protein</fullName>
    </submittedName>
</protein>
<keyword evidence="4" id="KW-1185">Reference proteome</keyword>
<keyword evidence="2" id="KW-1133">Transmembrane helix</keyword>
<gene>
    <name evidence="3" type="ORF">ACFQVC_09400</name>
</gene>